<comment type="caution">
    <text evidence="2">The sequence shown here is derived from an EMBL/GenBank/DDBJ whole genome shotgun (WGS) entry which is preliminary data.</text>
</comment>
<dbReference type="SUPFAM" id="SSF55729">
    <property type="entry name" value="Acyl-CoA N-acyltransferases (Nat)"/>
    <property type="match status" value="1"/>
</dbReference>
<dbReference type="EC" id="2.3.1.-" evidence="2"/>
<keyword evidence="3" id="KW-1185">Reference proteome</keyword>
<keyword evidence="2" id="KW-0012">Acyltransferase</keyword>
<dbReference type="PROSITE" id="PS51186">
    <property type="entry name" value="GNAT"/>
    <property type="match status" value="1"/>
</dbReference>
<dbReference type="InterPro" id="IPR016181">
    <property type="entry name" value="Acyl_CoA_acyltransferase"/>
</dbReference>
<protein>
    <submittedName>
        <fullName evidence="2">GNAT family N-acetyltransferase</fullName>
        <ecNumber evidence="2">2.3.1.-</ecNumber>
    </submittedName>
</protein>
<organism evidence="2 3">
    <name type="scientific">Paenibacillus vulneris</name>
    <dbReference type="NCBI Taxonomy" id="1133364"/>
    <lineage>
        <taxon>Bacteria</taxon>
        <taxon>Bacillati</taxon>
        <taxon>Bacillota</taxon>
        <taxon>Bacilli</taxon>
        <taxon>Bacillales</taxon>
        <taxon>Paenibacillaceae</taxon>
        <taxon>Paenibacillus</taxon>
    </lineage>
</organism>
<evidence type="ECO:0000313" key="3">
    <source>
        <dbReference type="Proteomes" id="UP001597180"/>
    </source>
</evidence>
<dbReference type="InterPro" id="IPR000182">
    <property type="entry name" value="GNAT_dom"/>
</dbReference>
<evidence type="ECO:0000259" key="1">
    <source>
        <dbReference type="PROSITE" id="PS51186"/>
    </source>
</evidence>
<gene>
    <name evidence="2" type="ORF">ACFQ4B_07535</name>
</gene>
<dbReference type="Pfam" id="PF00583">
    <property type="entry name" value="Acetyltransf_1"/>
    <property type="match status" value="1"/>
</dbReference>
<dbReference type="Proteomes" id="UP001597180">
    <property type="component" value="Unassembled WGS sequence"/>
</dbReference>
<dbReference type="RefSeq" id="WP_079909375.1">
    <property type="nucleotide sequence ID" value="NZ_BAABJG010000055.1"/>
</dbReference>
<reference evidence="3" key="1">
    <citation type="journal article" date="2019" name="Int. J. Syst. Evol. Microbiol.">
        <title>The Global Catalogue of Microorganisms (GCM) 10K type strain sequencing project: providing services to taxonomists for standard genome sequencing and annotation.</title>
        <authorList>
            <consortium name="The Broad Institute Genomics Platform"/>
            <consortium name="The Broad Institute Genome Sequencing Center for Infectious Disease"/>
            <person name="Wu L."/>
            <person name="Ma J."/>
        </authorList>
    </citation>
    <scope>NUCLEOTIDE SEQUENCE [LARGE SCALE GENOMIC DNA]</scope>
    <source>
        <strain evidence="3">CCUG 53270</strain>
    </source>
</reference>
<evidence type="ECO:0000313" key="2">
    <source>
        <dbReference type="EMBL" id="MFD1219965.1"/>
    </source>
</evidence>
<dbReference type="GO" id="GO:0016746">
    <property type="term" value="F:acyltransferase activity"/>
    <property type="evidence" value="ECO:0007669"/>
    <property type="project" value="UniProtKB-KW"/>
</dbReference>
<name>A0ABW3UH58_9BACL</name>
<accession>A0ABW3UH58</accession>
<keyword evidence="2" id="KW-0808">Transferase</keyword>
<feature type="domain" description="N-acetyltransferase" evidence="1">
    <location>
        <begin position="9"/>
        <end position="163"/>
    </location>
</feature>
<proteinExistence type="predicted"/>
<dbReference type="EMBL" id="JBHTLU010000012">
    <property type="protein sequence ID" value="MFD1219965.1"/>
    <property type="molecule type" value="Genomic_DNA"/>
</dbReference>
<sequence length="188" mass="22242">MKALDLDYQIIDEWDEVLWSSVEPIYEQAFPIGGRKSRDIVRRMFSRKMCQLHTISRGSEFIGMALSGIDKQAGALLIDYLAIRSEVRGEGNGRCFLDRIKEWARTHAECKGIIVEVEAEPTEENKRRVQFWEANGFHLTDYVHHYIWVPEPYRAMYLNFNEEDRLPEDGEQLFHSITRFHEKAYRRN</sequence>
<dbReference type="Gene3D" id="3.40.630.30">
    <property type="match status" value="1"/>
</dbReference>